<evidence type="ECO:0000313" key="3">
    <source>
        <dbReference type="Proteomes" id="UP000052232"/>
    </source>
</evidence>
<dbReference type="AlphaFoldDB" id="A0A0J7Y2V4"/>
<dbReference type="RefSeq" id="WP_066602001.1">
    <property type="nucleotide sequence ID" value="NZ_KQ130434.1"/>
</dbReference>
<dbReference type="STRING" id="1420583.V473_07505"/>
<dbReference type="InterPro" id="IPR053853">
    <property type="entry name" value="FitA-like_RHH"/>
</dbReference>
<keyword evidence="3" id="KW-1185">Reference proteome</keyword>
<proteinExistence type="predicted"/>
<dbReference type="Pfam" id="PF22513">
    <property type="entry name" value="FitA-like_RHH"/>
    <property type="match status" value="1"/>
</dbReference>
<dbReference type="SUPFAM" id="SSF47598">
    <property type="entry name" value="Ribbon-helix-helix"/>
    <property type="match status" value="1"/>
</dbReference>
<comment type="caution">
    <text evidence="2">The sequence shown here is derived from an EMBL/GenBank/DDBJ whole genome shotgun (WGS) entry which is preliminary data.</text>
</comment>
<reference evidence="2 3" key="1">
    <citation type="journal article" date="2015" name="G3 (Bethesda)">
        <title>Insights into Ongoing Evolution of the Hexachlorocyclohexane Catabolic Pathway from Comparative Genomics of Ten Sphingomonadaceae Strains.</title>
        <authorList>
            <person name="Pearce S.L."/>
            <person name="Oakeshott J.G."/>
            <person name="Pandey G."/>
        </authorList>
    </citation>
    <scope>NUCLEOTIDE SEQUENCE [LARGE SCALE GENOMIC DNA]</scope>
    <source>
        <strain evidence="2 3">LL01</strain>
    </source>
</reference>
<evidence type="ECO:0000313" key="2">
    <source>
        <dbReference type="EMBL" id="KMS58002.1"/>
    </source>
</evidence>
<dbReference type="PATRIC" id="fig|1420583.3.peg.1512"/>
<name>A0A0J7Y2V4_9SPHN</name>
<dbReference type="Proteomes" id="UP000052232">
    <property type="component" value="Unassembled WGS sequence"/>
</dbReference>
<feature type="domain" description="Antitoxin FitA-like ribbon-helix-helix" evidence="1">
    <location>
        <begin position="3"/>
        <end position="38"/>
    </location>
</feature>
<gene>
    <name evidence="2" type="ORF">V473_07505</name>
</gene>
<accession>A0A0J7Y2V4</accession>
<evidence type="ECO:0000259" key="1">
    <source>
        <dbReference type="Pfam" id="PF22513"/>
    </source>
</evidence>
<dbReference type="InterPro" id="IPR010985">
    <property type="entry name" value="Ribbon_hlx_hlx"/>
</dbReference>
<protein>
    <recommendedName>
        <fullName evidence="1">Antitoxin FitA-like ribbon-helix-helix domain-containing protein</fullName>
    </recommendedName>
</protein>
<dbReference type="EMBL" id="JACT01000001">
    <property type="protein sequence ID" value="KMS58002.1"/>
    <property type="molecule type" value="Genomic_DNA"/>
</dbReference>
<sequence length="80" mass="9084">MGQVLIRNLDDDVIAAYRELAVRNQRSLEAELRDALTRGKPMTGERLSGMLARLETIHAMTPKLVRQTPAEDLLRDDDRP</sequence>
<dbReference type="GO" id="GO:0006355">
    <property type="term" value="P:regulation of DNA-templated transcription"/>
    <property type="evidence" value="ECO:0007669"/>
    <property type="project" value="InterPro"/>
</dbReference>
<organism evidence="2 3">
    <name type="scientific">Sphingobium cupriresistens LL01</name>
    <dbReference type="NCBI Taxonomy" id="1420583"/>
    <lineage>
        <taxon>Bacteria</taxon>
        <taxon>Pseudomonadati</taxon>
        <taxon>Pseudomonadota</taxon>
        <taxon>Alphaproteobacteria</taxon>
        <taxon>Sphingomonadales</taxon>
        <taxon>Sphingomonadaceae</taxon>
        <taxon>Sphingobium</taxon>
    </lineage>
</organism>